<dbReference type="Proteomes" id="UP000320593">
    <property type="component" value="Unassembled WGS sequence"/>
</dbReference>
<organism evidence="1 2">
    <name type="scientific">Roseibium hamelinense</name>
    <dbReference type="NCBI Taxonomy" id="150831"/>
    <lineage>
        <taxon>Bacteria</taxon>
        <taxon>Pseudomonadati</taxon>
        <taxon>Pseudomonadota</taxon>
        <taxon>Alphaproteobacteria</taxon>
        <taxon>Hyphomicrobiales</taxon>
        <taxon>Stappiaceae</taxon>
        <taxon>Roseibium</taxon>
    </lineage>
</organism>
<proteinExistence type="predicted"/>
<comment type="caution">
    <text evidence="1">The sequence shown here is derived from an EMBL/GenBank/DDBJ whole genome shotgun (WGS) entry which is preliminary data.</text>
</comment>
<dbReference type="EMBL" id="VLLF01000002">
    <property type="protein sequence ID" value="TWI90367.1"/>
    <property type="molecule type" value="Genomic_DNA"/>
</dbReference>
<name>A0A562T9L3_9HYPH</name>
<protein>
    <submittedName>
        <fullName evidence="1">Uncharacterized protein</fullName>
    </submittedName>
</protein>
<accession>A0A562T9L3</accession>
<reference evidence="1 2" key="1">
    <citation type="submission" date="2019-07" db="EMBL/GenBank/DDBJ databases">
        <title>Genomic Encyclopedia of Archaeal and Bacterial Type Strains, Phase II (KMG-II): from individual species to whole genera.</title>
        <authorList>
            <person name="Goeker M."/>
        </authorList>
    </citation>
    <scope>NUCLEOTIDE SEQUENCE [LARGE SCALE GENOMIC DNA]</scope>
    <source>
        <strain evidence="1 2">ATCC BAA-252</strain>
    </source>
</reference>
<dbReference type="RefSeq" id="WP_145341480.1">
    <property type="nucleotide sequence ID" value="NZ_SMLY01000085.1"/>
</dbReference>
<dbReference type="AlphaFoldDB" id="A0A562T9L3"/>
<evidence type="ECO:0000313" key="2">
    <source>
        <dbReference type="Proteomes" id="UP000320593"/>
    </source>
</evidence>
<gene>
    <name evidence="1" type="ORF">JM93_01348</name>
</gene>
<dbReference type="OrthoDB" id="8452728at2"/>
<sequence length="192" mass="21023">MSRIDEQWTLKRLARPILLGFALLAAVIAPPAPSSVFAQSAPAEGTEGWLNDVNGLRHFAGLRCPDIIGTFYRTKVLSTDADRMAGCQYTGRDGMIAVLRQHLTGTGGNAAKTFLRSYRLAGFEKVEMTGIAASGISFRTRTWSDTPICETLWYFQGESADYTLWLAYTLPAQEADVEPAVNAFRQALAVLN</sequence>
<keyword evidence="2" id="KW-1185">Reference proteome</keyword>
<evidence type="ECO:0000313" key="1">
    <source>
        <dbReference type="EMBL" id="TWI90367.1"/>
    </source>
</evidence>